<sequence>MRGILKIIITISCVFILVFASGIFYLSRGLSEGMNIGINGINISDLNDGIYSGKYNAGRWSNQLNVTVRDHKIIKINIEDDVTFAKSSVSDELFNKVIEAQNTKTDVISQATVTSKAYLKSIEDALNN</sequence>
<name>A0A1U7M318_TISCR</name>
<keyword evidence="1" id="KW-0472">Membrane</keyword>
<dbReference type="GO" id="GO:0016020">
    <property type="term" value="C:membrane"/>
    <property type="evidence" value="ECO:0007669"/>
    <property type="project" value="InterPro"/>
</dbReference>
<dbReference type="Gene3D" id="3.90.1010.20">
    <property type="match status" value="1"/>
</dbReference>
<dbReference type="RefSeq" id="WP_084191960.1">
    <property type="nucleotide sequence ID" value="NZ_LTDM01000065.1"/>
</dbReference>
<feature type="domain" description="FMN-binding" evidence="2">
    <location>
        <begin position="58"/>
        <end position="128"/>
    </location>
</feature>
<evidence type="ECO:0000259" key="2">
    <source>
        <dbReference type="SMART" id="SM00900"/>
    </source>
</evidence>
<evidence type="ECO:0000313" key="3">
    <source>
        <dbReference type="EMBL" id="OLS01609.1"/>
    </source>
</evidence>
<keyword evidence="1" id="KW-0812">Transmembrane</keyword>
<protein>
    <submittedName>
        <fullName evidence="3">FMN-binding domain protein</fullName>
    </submittedName>
</protein>
<keyword evidence="1" id="KW-1133">Transmembrane helix</keyword>
<evidence type="ECO:0000313" key="4">
    <source>
        <dbReference type="Proteomes" id="UP000186112"/>
    </source>
</evidence>
<keyword evidence="4" id="KW-1185">Reference proteome</keyword>
<feature type="transmembrane region" description="Helical" evidence="1">
    <location>
        <begin position="7"/>
        <end position="26"/>
    </location>
</feature>
<dbReference type="Pfam" id="PF04205">
    <property type="entry name" value="FMN_bind"/>
    <property type="match status" value="1"/>
</dbReference>
<dbReference type="OrthoDB" id="307864at2"/>
<comment type="caution">
    <text evidence="3">The sequence shown here is derived from an EMBL/GenBank/DDBJ whole genome shotgun (WGS) entry which is preliminary data.</text>
</comment>
<dbReference type="InterPro" id="IPR007329">
    <property type="entry name" value="FMN-bd"/>
</dbReference>
<organism evidence="3 4">
    <name type="scientific">Tissierella creatinophila DSM 6911</name>
    <dbReference type="NCBI Taxonomy" id="1123403"/>
    <lineage>
        <taxon>Bacteria</taxon>
        <taxon>Bacillati</taxon>
        <taxon>Bacillota</taxon>
        <taxon>Tissierellia</taxon>
        <taxon>Tissierellales</taxon>
        <taxon>Tissierellaceae</taxon>
        <taxon>Tissierella</taxon>
    </lineage>
</organism>
<dbReference type="Proteomes" id="UP000186112">
    <property type="component" value="Unassembled WGS sequence"/>
</dbReference>
<accession>A0A1U7M318</accession>
<gene>
    <name evidence="3" type="ORF">TICRE_24330</name>
</gene>
<reference evidence="3 4" key="1">
    <citation type="submission" date="2016-02" db="EMBL/GenBank/DDBJ databases">
        <title>Genome sequence of Tissierella creatinophila DSM 6911.</title>
        <authorList>
            <person name="Poehlein A."/>
            <person name="Daniel R."/>
        </authorList>
    </citation>
    <scope>NUCLEOTIDE SEQUENCE [LARGE SCALE GENOMIC DNA]</scope>
    <source>
        <strain evidence="3 4">DSM 6911</strain>
    </source>
</reference>
<dbReference type="EMBL" id="LTDM01000065">
    <property type="protein sequence ID" value="OLS01609.1"/>
    <property type="molecule type" value="Genomic_DNA"/>
</dbReference>
<dbReference type="SMART" id="SM00900">
    <property type="entry name" value="FMN_bind"/>
    <property type="match status" value="1"/>
</dbReference>
<evidence type="ECO:0000256" key="1">
    <source>
        <dbReference type="SAM" id="Phobius"/>
    </source>
</evidence>
<dbReference type="AlphaFoldDB" id="A0A1U7M318"/>
<proteinExistence type="predicted"/>
<dbReference type="GO" id="GO:0010181">
    <property type="term" value="F:FMN binding"/>
    <property type="evidence" value="ECO:0007669"/>
    <property type="project" value="InterPro"/>
</dbReference>